<keyword evidence="2" id="KW-1185">Reference proteome</keyword>
<dbReference type="Gene3D" id="3.10.450.150">
    <property type="entry name" value="enterococcus faecalis protein"/>
    <property type="match status" value="1"/>
</dbReference>
<dbReference type="InterPro" id="IPR009303">
    <property type="entry name" value="DUF960"/>
</dbReference>
<name>A0ABU3FFV2_9ENTE</name>
<protein>
    <submittedName>
        <fullName evidence="1">DUF960 family protein</fullName>
    </submittedName>
</protein>
<evidence type="ECO:0000313" key="1">
    <source>
        <dbReference type="EMBL" id="MDT2769912.1"/>
    </source>
</evidence>
<comment type="caution">
    <text evidence="1">The sequence shown here is derived from an EMBL/GenBank/DDBJ whole genome shotgun (WGS) entry which is preliminary data.</text>
</comment>
<dbReference type="EMBL" id="JARQAZ010000003">
    <property type="protein sequence ID" value="MDT2769912.1"/>
    <property type="molecule type" value="Genomic_DNA"/>
</dbReference>
<gene>
    <name evidence="1" type="ORF">P7H46_03540</name>
</gene>
<sequence>MFDTQENRYITRGVNDTIPKEIQLHCWQLIKGKTISVIIRLLTNF</sequence>
<organism evidence="1 2">
    <name type="scientific">Enterococcus pseudoavium</name>
    <dbReference type="NCBI Taxonomy" id="44007"/>
    <lineage>
        <taxon>Bacteria</taxon>
        <taxon>Bacillati</taxon>
        <taxon>Bacillota</taxon>
        <taxon>Bacilli</taxon>
        <taxon>Lactobacillales</taxon>
        <taxon>Enterococcaceae</taxon>
        <taxon>Enterococcus</taxon>
    </lineage>
</organism>
<reference evidence="1 2" key="1">
    <citation type="submission" date="2023-03" db="EMBL/GenBank/DDBJ databases">
        <authorList>
            <person name="Shen W."/>
            <person name="Cai J."/>
        </authorList>
    </citation>
    <scope>NUCLEOTIDE SEQUENCE [LARGE SCALE GENOMIC DNA]</scope>
    <source>
        <strain evidence="1 2">Y59</strain>
    </source>
</reference>
<dbReference type="Pfam" id="PF06124">
    <property type="entry name" value="DUF960"/>
    <property type="match status" value="1"/>
</dbReference>
<proteinExistence type="predicted"/>
<dbReference type="RefSeq" id="WP_311815395.1">
    <property type="nucleotide sequence ID" value="NZ_JARQAV010000003.1"/>
</dbReference>
<dbReference type="Proteomes" id="UP001269061">
    <property type="component" value="Unassembled WGS sequence"/>
</dbReference>
<evidence type="ECO:0000313" key="2">
    <source>
        <dbReference type="Proteomes" id="UP001269061"/>
    </source>
</evidence>
<accession>A0ABU3FFV2</accession>